<protein>
    <recommendedName>
        <fullName evidence="2">acetyl-CoA C-acetyltransferase</fullName>
        <ecNumber evidence="2">2.3.1.9</ecNumber>
    </recommendedName>
    <alternativeName>
        <fullName evidence="5">Acetoacetyl-CoA thiolase</fullName>
    </alternativeName>
</protein>
<evidence type="ECO:0000256" key="1">
    <source>
        <dbReference type="ARBA" id="ARBA00010982"/>
    </source>
</evidence>
<gene>
    <name evidence="9" type="ORF">MUN88_10345</name>
</gene>
<evidence type="ECO:0000256" key="3">
    <source>
        <dbReference type="ARBA" id="ARBA00022679"/>
    </source>
</evidence>
<feature type="domain" description="Thiolase N-terminal" evidence="7">
    <location>
        <begin position="5"/>
        <end position="233"/>
    </location>
</feature>
<dbReference type="PROSITE" id="PS00737">
    <property type="entry name" value="THIOLASE_2"/>
    <property type="match status" value="1"/>
</dbReference>
<dbReference type="Pfam" id="PF02803">
    <property type="entry name" value="Thiolase_C"/>
    <property type="match status" value="1"/>
</dbReference>
<dbReference type="NCBIfam" id="TIGR01930">
    <property type="entry name" value="AcCoA-C-Actrans"/>
    <property type="match status" value="1"/>
</dbReference>
<accession>A0ABY4F3C1</accession>
<name>A0ABY4F3C1_9BACI</name>
<evidence type="ECO:0000256" key="4">
    <source>
        <dbReference type="ARBA" id="ARBA00023315"/>
    </source>
</evidence>
<evidence type="ECO:0000313" key="10">
    <source>
        <dbReference type="Proteomes" id="UP000831782"/>
    </source>
</evidence>
<dbReference type="InterPro" id="IPR020617">
    <property type="entry name" value="Thiolase_C"/>
</dbReference>
<dbReference type="InterPro" id="IPR002155">
    <property type="entry name" value="Thiolase"/>
</dbReference>
<evidence type="ECO:0000256" key="5">
    <source>
        <dbReference type="ARBA" id="ARBA00030755"/>
    </source>
</evidence>
<dbReference type="Pfam" id="PF00108">
    <property type="entry name" value="Thiolase_N"/>
    <property type="match status" value="1"/>
</dbReference>
<dbReference type="PANTHER" id="PTHR18919">
    <property type="entry name" value="ACETYL-COA C-ACYLTRANSFERASE"/>
    <property type="match status" value="1"/>
</dbReference>
<organism evidence="9 10">
    <name type="scientific">Gracilibacillus caseinilyticus</name>
    <dbReference type="NCBI Taxonomy" id="2932256"/>
    <lineage>
        <taxon>Bacteria</taxon>
        <taxon>Bacillati</taxon>
        <taxon>Bacillota</taxon>
        <taxon>Bacilli</taxon>
        <taxon>Bacillales</taxon>
        <taxon>Bacillaceae</taxon>
        <taxon>Gracilibacillus</taxon>
    </lineage>
</organism>
<evidence type="ECO:0000259" key="8">
    <source>
        <dbReference type="Pfam" id="PF02803"/>
    </source>
</evidence>
<evidence type="ECO:0000256" key="2">
    <source>
        <dbReference type="ARBA" id="ARBA00012705"/>
    </source>
</evidence>
<evidence type="ECO:0000259" key="7">
    <source>
        <dbReference type="Pfam" id="PF00108"/>
    </source>
</evidence>
<dbReference type="RefSeq" id="WP_244724453.1">
    <property type="nucleotide sequence ID" value="NZ_CP095072.1"/>
</dbReference>
<feature type="domain" description="Thiolase C-terminal" evidence="8">
    <location>
        <begin position="242"/>
        <end position="360"/>
    </location>
</feature>
<dbReference type="EC" id="2.3.1.9" evidence="2"/>
<dbReference type="InterPro" id="IPR016039">
    <property type="entry name" value="Thiolase-like"/>
</dbReference>
<dbReference type="PIRSF" id="PIRSF000429">
    <property type="entry name" value="Ac-CoA_Ac_transf"/>
    <property type="match status" value="1"/>
</dbReference>
<dbReference type="Gene3D" id="3.40.47.10">
    <property type="match status" value="2"/>
</dbReference>
<dbReference type="InterPro" id="IPR020616">
    <property type="entry name" value="Thiolase_N"/>
</dbReference>
<dbReference type="Proteomes" id="UP000831782">
    <property type="component" value="Chromosome"/>
</dbReference>
<keyword evidence="4 6" id="KW-0012">Acyltransferase</keyword>
<dbReference type="CDD" id="cd00751">
    <property type="entry name" value="thiolase"/>
    <property type="match status" value="1"/>
</dbReference>
<dbReference type="EMBL" id="CP095072">
    <property type="protein sequence ID" value="UOQ50568.1"/>
    <property type="molecule type" value="Genomic_DNA"/>
</dbReference>
<dbReference type="InterPro" id="IPR020613">
    <property type="entry name" value="Thiolase_CS"/>
</dbReference>
<sequence length="364" mass="38934">MKRAVIVDAKRTVIGKKEGVLKGYPPEKLAASVIRALIQDLPLPVDDILLGNAVGPGGNLARLSSLESGQLVSVTGITIDRQCSSGLEAIRLACHLIQGGAGEIFVAGGVESASQSPFKTRARFSPEAIGDPDMGMAADQTARNYGITRKMQDDYALLSYQRAIHSLKEGYFKEEIVSLDGVPKKDESLNPRMNYKRMLDRLSPCFMENGTVTMGNCCGINDGAAAVLVMSEEKAHQLGYRPILRFVDSAVTGVDPNYPITGAVSVISKLLSTCKLTADDIDLIELNEAFAAKAVLVSRELSMPYEKINVDGGAIALGHPFGASGAILVTRLCYEVQRYMAKYCLSVIAAGGGIGCSVLWESLR</sequence>
<keyword evidence="3 6" id="KW-0808">Transferase</keyword>
<dbReference type="NCBIfam" id="NF005212">
    <property type="entry name" value="PRK06690.1"/>
    <property type="match status" value="1"/>
</dbReference>
<keyword evidence="10" id="KW-1185">Reference proteome</keyword>
<reference evidence="9 10" key="1">
    <citation type="submission" date="2022-04" db="EMBL/GenBank/DDBJ databases">
        <title>Gracilibacillus sp. isolated from saltern.</title>
        <authorList>
            <person name="Won M."/>
            <person name="Lee C.-M."/>
            <person name="Woen H.-Y."/>
            <person name="Kwon S.-W."/>
        </authorList>
    </citation>
    <scope>NUCLEOTIDE SEQUENCE [LARGE SCALE GENOMIC DNA]</scope>
    <source>
        <strain evidence="9 10">SSWR10-1</strain>
    </source>
</reference>
<dbReference type="PANTHER" id="PTHR18919:SF107">
    <property type="entry name" value="ACETYL-COA ACETYLTRANSFERASE, CYTOSOLIC"/>
    <property type="match status" value="1"/>
</dbReference>
<dbReference type="SUPFAM" id="SSF53901">
    <property type="entry name" value="Thiolase-like"/>
    <property type="match status" value="2"/>
</dbReference>
<proteinExistence type="inferred from homology"/>
<evidence type="ECO:0000256" key="6">
    <source>
        <dbReference type="RuleBase" id="RU003557"/>
    </source>
</evidence>
<comment type="similarity">
    <text evidence="1 6">Belongs to the thiolase-like superfamily. Thiolase family.</text>
</comment>
<evidence type="ECO:0000313" key="9">
    <source>
        <dbReference type="EMBL" id="UOQ50568.1"/>
    </source>
</evidence>